<sequence>MLSHFGIRAWQKRPRSGKSKSNDDLRKVTIVGSLHDVRLPPANDAVKQSLLNSQYAGRAKRRTASDLDQSYIKRFSQSETALHHLQPHKSTSDELLGLSKSATTDPMIPQGSERIVSSVLAHNNDLKSSNSSPSISPLSPETRKMGTSYGIEEYLSQTKSYNNPEDLSETSVSSSSSTELWDPRPRYCSSASSNSSLRSDASFEESQLPETKPIRPLNTCSNPDLKNVDCSHRKDSSQSEAQRTTGSRDIKMKNKEQHVKQKPLPAVPSTLNVSKKHISELTSKYSTSPVESSADRLIMSKAADKTLSEATHDLERELDMLVDTQRSRPISPANDENSVAPLKVTPKPDRNGSRFVASMQQTSKTTQPQSRPTPKQHPTYKVFPPASKNSYLNKEKINTFQHAQYTPRPLADVGLAKNSIKQSLQASPSKNFVSRKIRSSVHLPSLRRPKINTQSTQSKNENTSEPLRKSPVVSLRDEQAALARSTDRYIDAEIAKALNADHDEDNEDSESNNKAGEEGEWSTIYPLKAVKKLGIPLMTSSHIPQLSYAESERALRQQLPKLDTNSLLSAIERQELPLQPAMTDRTYPETPDDLLQLRSFKMDSTPAPTLPEEKEPVKNDKRLDSDKIFIRFDRIETVPKDLSPKLPNSPNTQEVPLMMSFSSPSAMYHPRTRSTIYELAEHGSTPISPSPKPIGNFRLPMPSHMTDKVVLALMMSVNNLDGLFNYAQVSRQFYRVFKKNELSLIKNALFNMNPPAWELREMSPPWSEDPSGMKDPDAPVPQYTPSSYLRHYARDIFVLAKLKTLIFARCGSFMRPETIRGLTGEDDARASEIDEAFWRIWTFCRIFGCGKNREGDMNGQIDWLNAGFLAKRSKAGVTVITAEPLFSANNVLFDPPAGFGMGNADGLTCRQLYDMTEIWNCLGTLVQVFHHECKEARVAGIFDGLDIAVGDIAKEGLMLEEWTHYLLTLGPSALVGLSSVYPNSSIKEQFAKAKQMGVTKWEAPEDGGTRSSFLREAISRIYERRVAAKPKETAPQTTNVECPNGLTATNQNDNNNNNAHSIYGEQPQGHSLDGGSSHLVPPYNSTMIENISSAMSSPPPRYSSTFLDPVDKAIHKIVHDLGFSEHDAKWALKITDTGDMLDTNAAIRLLLRERDKRAISSMEDRSDSLVDASKHRGTVAWQWA</sequence>
<feature type="compositionally biased region" description="Basic and acidic residues" evidence="1">
    <location>
        <begin position="226"/>
        <end position="237"/>
    </location>
</feature>
<feature type="compositionally biased region" description="Basic and acidic residues" evidence="1">
    <location>
        <begin position="246"/>
        <end position="259"/>
    </location>
</feature>
<dbReference type="AlphaFoldDB" id="A0A1Q5QB58"/>
<feature type="compositionally biased region" description="Basic residues" evidence="1">
    <location>
        <begin position="433"/>
        <end position="450"/>
    </location>
</feature>
<feature type="compositionally biased region" description="Low complexity" evidence="1">
    <location>
        <begin position="189"/>
        <end position="200"/>
    </location>
</feature>
<proteinExistence type="predicted"/>
<evidence type="ECO:0000256" key="1">
    <source>
        <dbReference type="SAM" id="MobiDB-lite"/>
    </source>
</evidence>
<evidence type="ECO:0000313" key="3">
    <source>
        <dbReference type="Proteomes" id="UP000214365"/>
    </source>
</evidence>
<feature type="region of interest" description="Disordered" evidence="1">
    <location>
        <begin position="123"/>
        <end position="144"/>
    </location>
</feature>
<accession>A0A1Q5QB58</accession>
<feature type="compositionally biased region" description="Polar residues" evidence="1">
    <location>
        <begin position="451"/>
        <end position="465"/>
    </location>
</feature>
<dbReference type="OrthoDB" id="5376710at2759"/>
<feature type="region of interest" description="Disordered" evidence="1">
    <location>
        <begin position="159"/>
        <end position="262"/>
    </location>
</feature>
<name>A0A1Q5QB58_TALAT</name>
<keyword evidence="3" id="KW-1185">Reference proteome</keyword>
<protein>
    <submittedName>
        <fullName evidence="2">Uncharacterized protein</fullName>
    </submittedName>
</protein>
<feature type="compositionally biased region" description="Polar residues" evidence="1">
    <location>
        <begin position="358"/>
        <end position="373"/>
    </location>
</feature>
<organism evidence="2 3">
    <name type="scientific">Talaromyces atroroseus</name>
    <dbReference type="NCBI Taxonomy" id="1441469"/>
    <lineage>
        <taxon>Eukaryota</taxon>
        <taxon>Fungi</taxon>
        <taxon>Dikarya</taxon>
        <taxon>Ascomycota</taxon>
        <taxon>Pezizomycotina</taxon>
        <taxon>Eurotiomycetes</taxon>
        <taxon>Eurotiomycetidae</taxon>
        <taxon>Eurotiales</taxon>
        <taxon>Trichocomaceae</taxon>
        <taxon>Talaromyces</taxon>
        <taxon>Talaromyces sect. Trachyspermi</taxon>
    </lineage>
</organism>
<evidence type="ECO:0000313" key="2">
    <source>
        <dbReference type="EMBL" id="OKL63156.1"/>
    </source>
</evidence>
<feature type="region of interest" description="Disordered" evidence="1">
    <location>
        <begin position="499"/>
        <end position="519"/>
    </location>
</feature>
<feature type="region of interest" description="Disordered" evidence="1">
    <location>
        <begin position="424"/>
        <end position="474"/>
    </location>
</feature>
<dbReference type="GeneID" id="31001114"/>
<comment type="caution">
    <text evidence="2">The sequence shown here is derived from an EMBL/GenBank/DDBJ whole genome shotgun (WGS) entry which is preliminary data.</text>
</comment>
<gene>
    <name evidence="2" type="ORF">UA08_01359</name>
</gene>
<reference evidence="2 3" key="1">
    <citation type="submission" date="2015-06" db="EMBL/GenBank/DDBJ databases">
        <title>Talaromyces atroroseus IBT 11181 draft genome.</title>
        <authorList>
            <person name="Rasmussen K.B."/>
            <person name="Rasmussen S."/>
            <person name="Petersen B."/>
            <person name="Sicheritz-Ponten T."/>
            <person name="Mortensen U.H."/>
            <person name="Thrane U."/>
        </authorList>
    </citation>
    <scope>NUCLEOTIDE SEQUENCE [LARGE SCALE GENOMIC DNA]</scope>
    <source>
        <strain evidence="2 3">IBT 11181</strain>
    </source>
</reference>
<feature type="compositionally biased region" description="Low complexity" evidence="1">
    <location>
        <begin position="169"/>
        <end position="179"/>
    </location>
</feature>
<feature type="region of interest" description="Disordered" evidence="1">
    <location>
        <begin position="325"/>
        <end position="386"/>
    </location>
</feature>
<feature type="region of interest" description="Disordered" evidence="1">
    <location>
        <begin position="1"/>
        <end position="25"/>
    </location>
</feature>
<feature type="compositionally biased region" description="Low complexity" evidence="1">
    <location>
        <begin position="128"/>
        <end position="140"/>
    </location>
</feature>
<dbReference type="RefSeq" id="XP_020123277.1">
    <property type="nucleotide sequence ID" value="XM_020261015.1"/>
</dbReference>
<dbReference type="Proteomes" id="UP000214365">
    <property type="component" value="Unassembled WGS sequence"/>
</dbReference>
<dbReference type="EMBL" id="LFMY01000002">
    <property type="protein sequence ID" value="OKL63156.1"/>
    <property type="molecule type" value="Genomic_DNA"/>
</dbReference>
<dbReference type="STRING" id="1441469.A0A1Q5QB58"/>